<evidence type="ECO:0000313" key="2">
    <source>
        <dbReference type="EMBL" id="CAI6356191.1"/>
    </source>
</evidence>
<comment type="caution">
    <text evidence="2">The sequence shown here is derived from an EMBL/GenBank/DDBJ whole genome shotgun (WGS) entry which is preliminary data.</text>
</comment>
<dbReference type="Proteomes" id="UP001160148">
    <property type="component" value="Unassembled WGS sequence"/>
</dbReference>
<dbReference type="InterPro" id="IPR012337">
    <property type="entry name" value="RNaseH-like_sf"/>
</dbReference>
<reference evidence="2 3" key="1">
    <citation type="submission" date="2023-01" db="EMBL/GenBank/DDBJ databases">
        <authorList>
            <person name="Whitehead M."/>
        </authorList>
    </citation>
    <scope>NUCLEOTIDE SEQUENCE [LARGE SCALE GENOMIC DNA]</scope>
</reference>
<evidence type="ECO:0000313" key="3">
    <source>
        <dbReference type="Proteomes" id="UP001160148"/>
    </source>
</evidence>
<accession>A0AAV0WK38</accession>
<gene>
    <name evidence="2" type="ORF">MEUPH1_LOCUS11947</name>
</gene>
<dbReference type="AlphaFoldDB" id="A0AAV0WK38"/>
<evidence type="ECO:0000259" key="1">
    <source>
        <dbReference type="Pfam" id="PF05699"/>
    </source>
</evidence>
<dbReference type="EMBL" id="CARXXK010000002">
    <property type="protein sequence ID" value="CAI6356191.1"/>
    <property type="molecule type" value="Genomic_DNA"/>
</dbReference>
<organism evidence="2 3">
    <name type="scientific">Macrosiphum euphorbiae</name>
    <name type="common">potato aphid</name>
    <dbReference type="NCBI Taxonomy" id="13131"/>
    <lineage>
        <taxon>Eukaryota</taxon>
        <taxon>Metazoa</taxon>
        <taxon>Ecdysozoa</taxon>
        <taxon>Arthropoda</taxon>
        <taxon>Hexapoda</taxon>
        <taxon>Insecta</taxon>
        <taxon>Pterygota</taxon>
        <taxon>Neoptera</taxon>
        <taxon>Paraneoptera</taxon>
        <taxon>Hemiptera</taxon>
        <taxon>Sternorrhyncha</taxon>
        <taxon>Aphidomorpha</taxon>
        <taxon>Aphidoidea</taxon>
        <taxon>Aphididae</taxon>
        <taxon>Macrosiphini</taxon>
        <taxon>Macrosiphum</taxon>
    </lineage>
</organism>
<dbReference type="GO" id="GO:0046983">
    <property type="term" value="F:protein dimerization activity"/>
    <property type="evidence" value="ECO:0007669"/>
    <property type="project" value="InterPro"/>
</dbReference>
<dbReference type="InterPro" id="IPR008906">
    <property type="entry name" value="HATC_C_dom"/>
</dbReference>
<keyword evidence="3" id="KW-1185">Reference proteome</keyword>
<dbReference type="Pfam" id="PF05699">
    <property type="entry name" value="Dimer_Tnp_hAT"/>
    <property type="match status" value="1"/>
</dbReference>
<dbReference type="PANTHER" id="PTHR45749">
    <property type="match status" value="1"/>
</dbReference>
<proteinExistence type="predicted"/>
<feature type="domain" description="HAT C-terminal dimerisation" evidence="1">
    <location>
        <begin position="79"/>
        <end position="136"/>
    </location>
</feature>
<protein>
    <recommendedName>
        <fullName evidence="1">HAT C-terminal dimerisation domain-containing protein</fullName>
    </recommendedName>
</protein>
<dbReference type="PANTHER" id="PTHR45749:SF35">
    <property type="entry name" value="AC-LIKE TRANSPOSASE-RELATED"/>
    <property type="match status" value="1"/>
</dbReference>
<name>A0AAV0WK38_9HEMI</name>
<sequence length="161" mass="18155">MSEINENFGFLYGSSLTDHSMDYIQKCAADLSLKYETDLNSSDFISEIKDFKSQAFSLLSDLRAATPLALLQLITTYSLRAEYPNVEIALRIFLTLPITVATCERSFSKLKLIKNYLRSTMGQDRISDMAILSIEHTVVNTLDINKLIEDFAGKKARKIAI</sequence>
<dbReference type="SUPFAM" id="SSF53098">
    <property type="entry name" value="Ribonuclease H-like"/>
    <property type="match status" value="1"/>
</dbReference>